<feature type="transmembrane region" description="Helical" evidence="1">
    <location>
        <begin position="72"/>
        <end position="91"/>
    </location>
</feature>
<feature type="transmembrane region" description="Helical" evidence="1">
    <location>
        <begin position="12"/>
        <end position="32"/>
    </location>
</feature>
<organism evidence="2 3">
    <name type="scientific">Aciditerrimonas ferrireducens</name>
    <dbReference type="NCBI Taxonomy" id="667306"/>
    <lineage>
        <taxon>Bacteria</taxon>
        <taxon>Bacillati</taxon>
        <taxon>Actinomycetota</taxon>
        <taxon>Acidimicrobiia</taxon>
        <taxon>Acidimicrobiales</taxon>
        <taxon>Acidimicrobiaceae</taxon>
        <taxon>Aciditerrimonas</taxon>
    </lineage>
</organism>
<evidence type="ECO:0000313" key="3">
    <source>
        <dbReference type="Proteomes" id="UP001589788"/>
    </source>
</evidence>
<feature type="transmembrane region" description="Helical" evidence="1">
    <location>
        <begin position="38"/>
        <end position="60"/>
    </location>
</feature>
<name>A0ABV6C2N2_9ACTN</name>
<dbReference type="Pfam" id="PF11255">
    <property type="entry name" value="DUF3054"/>
    <property type="match status" value="1"/>
</dbReference>
<evidence type="ECO:0000313" key="2">
    <source>
        <dbReference type="EMBL" id="MFC0081949.1"/>
    </source>
</evidence>
<dbReference type="InterPro" id="IPR021414">
    <property type="entry name" value="DUF3054"/>
</dbReference>
<dbReference type="Proteomes" id="UP001589788">
    <property type="component" value="Unassembled WGS sequence"/>
</dbReference>
<reference evidence="2 3" key="1">
    <citation type="submission" date="2024-09" db="EMBL/GenBank/DDBJ databases">
        <authorList>
            <person name="Sun Q."/>
            <person name="Mori K."/>
        </authorList>
    </citation>
    <scope>NUCLEOTIDE SEQUENCE [LARGE SCALE GENOMIC DNA]</scope>
    <source>
        <strain evidence="2 3">JCM 15389</strain>
    </source>
</reference>
<dbReference type="RefSeq" id="WP_377789292.1">
    <property type="nucleotide sequence ID" value="NZ_JBHLYQ010000059.1"/>
</dbReference>
<comment type="caution">
    <text evidence="2">The sequence shown here is derived from an EMBL/GenBank/DDBJ whole genome shotgun (WGS) entry which is preliminary data.</text>
</comment>
<protein>
    <submittedName>
        <fullName evidence="2">DUF3054 domain-containing protein</fullName>
    </submittedName>
</protein>
<dbReference type="EMBL" id="JBHLYQ010000059">
    <property type="protein sequence ID" value="MFC0081949.1"/>
    <property type="molecule type" value="Genomic_DNA"/>
</dbReference>
<sequence length="139" mass="14609">MASPLPRPGTRAFAPLLDALLVLLFVVLGRMAHTKGLSLAGVASTAWPFLAGTALGWLAGTAWQHPLSPRRAGLPVWLSTVGWGMALRAIGHQGVDAVFLGVAAAFLALFLVGWRTLALLVAAGLDRRSQPDRRSSPVP</sequence>
<keyword evidence="1" id="KW-1133">Transmembrane helix</keyword>
<evidence type="ECO:0000256" key="1">
    <source>
        <dbReference type="SAM" id="Phobius"/>
    </source>
</evidence>
<keyword evidence="3" id="KW-1185">Reference proteome</keyword>
<accession>A0ABV6C2N2</accession>
<feature type="transmembrane region" description="Helical" evidence="1">
    <location>
        <begin position="97"/>
        <end position="125"/>
    </location>
</feature>
<keyword evidence="1" id="KW-0812">Transmembrane</keyword>
<gene>
    <name evidence="2" type="ORF">ACFFRE_07285</name>
</gene>
<keyword evidence="1" id="KW-0472">Membrane</keyword>
<proteinExistence type="predicted"/>